<organism evidence="1 2">
    <name type="scientific">Edaphosphingomonas haloaromaticamans</name>
    <dbReference type="NCBI Taxonomy" id="653954"/>
    <lineage>
        <taxon>Bacteria</taxon>
        <taxon>Pseudomonadati</taxon>
        <taxon>Pseudomonadota</taxon>
        <taxon>Alphaproteobacteria</taxon>
        <taxon>Sphingomonadales</taxon>
        <taxon>Rhizorhabdaceae</taxon>
        <taxon>Edaphosphingomonas</taxon>
    </lineage>
</organism>
<dbReference type="AlphaFoldDB" id="A0A1S1HJN0"/>
<evidence type="ECO:0000313" key="1">
    <source>
        <dbReference type="EMBL" id="OHT21671.1"/>
    </source>
</evidence>
<accession>A0A1S1HJN0</accession>
<evidence type="ECO:0008006" key="3">
    <source>
        <dbReference type="Google" id="ProtNLM"/>
    </source>
</evidence>
<name>A0A1S1HJN0_9SPHN</name>
<dbReference type="OrthoDB" id="7274331at2"/>
<proteinExistence type="predicted"/>
<keyword evidence="2" id="KW-1185">Reference proteome</keyword>
<dbReference type="EMBL" id="MIPT01000001">
    <property type="protein sequence ID" value="OHT21671.1"/>
    <property type="molecule type" value="Genomic_DNA"/>
</dbReference>
<evidence type="ECO:0000313" key="2">
    <source>
        <dbReference type="Proteomes" id="UP000179467"/>
    </source>
</evidence>
<gene>
    <name evidence="1" type="ORF">BHE75_03682</name>
</gene>
<dbReference type="Proteomes" id="UP000179467">
    <property type="component" value="Unassembled WGS sequence"/>
</dbReference>
<protein>
    <recommendedName>
        <fullName evidence="3">Antitoxin Xre/MbcA/ParS-like toxin-binding domain-containing protein</fullName>
    </recommendedName>
</protein>
<dbReference type="RefSeq" id="WP_070934690.1">
    <property type="nucleotide sequence ID" value="NZ_MIPT01000001.1"/>
</dbReference>
<sequence>MASNASIVKSDRRPTTRRVVSGIDTLRRKALEKLTLAIAKAVESASDDTLADIVGSHDLRHALVVAPRDIAPEAPADLEALKAARERTGQFREDMAKRAGGMFDRGHVAEMLGVSVAAIEKQRQRRQILGVPYGSENRFPAAQFVNGETVPHLKRVLEAFDDTNPWEQLMLLTTPLEGFGGEPETALEILRRKPDQETVSQLVALATAWTS</sequence>
<comment type="caution">
    <text evidence="1">The sequence shown here is derived from an EMBL/GenBank/DDBJ whole genome shotgun (WGS) entry which is preliminary data.</text>
</comment>
<reference evidence="1 2" key="1">
    <citation type="submission" date="2016-09" db="EMBL/GenBank/DDBJ databases">
        <title>Metabolic pathway, cell adaptation mechanisms and a novel monoxygenase revealed through proteogenomic-transcription analysis of a Sphingomonas haloaromaticamans strain degrading the fungicide ortho-phenylphenol.</title>
        <authorList>
            <person name="Perruchon C."/>
            <person name="Papadopoulou E.S."/>
            <person name="Rousidou C."/>
            <person name="Vasileiadis S."/>
            <person name="Tanou G."/>
            <person name="Amoutzias G."/>
            <person name="Molassiotis A."/>
            <person name="Karpouzas D.G."/>
        </authorList>
    </citation>
    <scope>NUCLEOTIDE SEQUENCE [LARGE SCALE GENOMIC DNA]</scope>
    <source>
        <strain evidence="1 2">P3</strain>
    </source>
</reference>